<evidence type="ECO:0000256" key="1">
    <source>
        <dbReference type="SAM" id="MobiDB-lite"/>
    </source>
</evidence>
<proteinExistence type="predicted"/>
<dbReference type="EMBL" id="LR743510">
    <property type="protein sequence ID" value="CAA2138771.1"/>
    <property type="molecule type" value="Genomic_DNA"/>
</dbReference>
<reference evidence="2" key="1">
    <citation type="submission" date="2019-12" db="EMBL/GenBank/DDBJ databases">
        <authorList>
            <person name="Cremers G."/>
        </authorList>
    </citation>
    <scope>NUCLEOTIDE SEQUENCE</scope>
    <source>
        <strain evidence="2">Mbul2</strain>
        <plasmid evidence="2">1</plasmid>
    </source>
</reference>
<feature type="compositionally biased region" description="Basic and acidic residues" evidence="1">
    <location>
        <begin position="1"/>
        <end position="11"/>
    </location>
</feature>
<gene>
    <name evidence="2" type="ORF">MBLL_01307</name>
</gene>
<dbReference type="AlphaFoldDB" id="A0A679JQ54"/>
<geneLocation type="plasmid" evidence="2">
    <name>1</name>
</geneLocation>
<keyword evidence="2" id="KW-0614">Plasmid</keyword>
<accession>A0A679JQ54</accession>
<feature type="region of interest" description="Disordered" evidence="1">
    <location>
        <begin position="1"/>
        <end position="39"/>
    </location>
</feature>
<sequence length="39" mass="4310">MADTRHSRPDPIEQGGQARIHGHPKDACPCPRNSKEQTS</sequence>
<evidence type="ECO:0000313" key="2">
    <source>
        <dbReference type="EMBL" id="CAA2138771.1"/>
    </source>
</evidence>
<name>A0A679JQ54_9HYPH</name>
<organism evidence="2">
    <name type="scientific">Methylobacterium bullatum</name>
    <dbReference type="NCBI Taxonomy" id="570505"/>
    <lineage>
        <taxon>Bacteria</taxon>
        <taxon>Pseudomonadati</taxon>
        <taxon>Pseudomonadota</taxon>
        <taxon>Alphaproteobacteria</taxon>
        <taxon>Hyphomicrobiales</taxon>
        <taxon>Methylobacteriaceae</taxon>
        <taxon>Methylobacterium</taxon>
    </lineage>
</organism>
<protein>
    <submittedName>
        <fullName evidence="2">Uncharacterized protein</fullName>
    </submittedName>
</protein>